<organism evidence="1 2">
    <name type="scientific">Pontibacter diazotrophicus</name>
    <dbReference type="NCBI Taxonomy" id="1400979"/>
    <lineage>
        <taxon>Bacteria</taxon>
        <taxon>Pseudomonadati</taxon>
        <taxon>Bacteroidota</taxon>
        <taxon>Cytophagia</taxon>
        <taxon>Cytophagales</taxon>
        <taxon>Hymenobacteraceae</taxon>
        <taxon>Pontibacter</taxon>
    </lineage>
</organism>
<dbReference type="Proteomes" id="UP000256708">
    <property type="component" value="Unassembled WGS sequence"/>
</dbReference>
<accession>A0A3D8LCL0</accession>
<reference evidence="2" key="1">
    <citation type="submission" date="2018-08" db="EMBL/GenBank/DDBJ databases">
        <authorList>
            <person name="Liu Z.-W."/>
            <person name="Du Z.-J."/>
        </authorList>
    </citation>
    <scope>NUCLEOTIDE SEQUENCE [LARGE SCALE GENOMIC DNA]</scope>
    <source>
        <strain evidence="2">H4X</strain>
    </source>
</reference>
<evidence type="ECO:0000313" key="2">
    <source>
        <dbReference type="Proteomes" id="UP000256708"/>
    </source>
</evidence>
<sequence length="142" mass="15706">MMFSFASCELIEDMLPVPGTEEPEPEPEAPSPLEMLVTDSLSTGLVWQLQQVQLDGADFTAAYDQVYQLDNSYFDIRSDGTFSGALLGETYYNDPKWQAEGNVLTLTHDYIVQGLSPTQMVLERTLPAGGPGEVVTYVFVKE</sequence>
<dbReference type="EMBL" id="QRGR01000011">
    <property type="protein sequence ID" value="RDV15014.1"/>
    <property type="molecule type" value="Genomic_DNA"/>
</dbReference>
<keyword evidence="2" id="KW-1185">Reference proteome</keyword>
<dbReference type="AlphaFoldDB" id="A0A3D8LCL0"/>
<evidence type="ECO:0008006" key="3">
    <source>
        <dbReference type="Google" id="ProtNLM"/>
    </source>
</evidence>
<protein>
    <recommendedName>
        <fullName evidence="3">Lipocalin-like domain-containing protein</fullName>
    </recommendedName>
</protein>
<proteinExistence type="predicted"/>
<evidence type="ECO:0000313" key="1">
    <source>
        <dbReference type="EMBL" id="RDV15014.1"/>
    </source>
</evidence>
<name>A0A3D8LCL0_9BACT</name>
<gene>
    <name evidence="1" type="ORF">DXT99_12085</name>
</gene>
<comment type="caution">
    <text evidence="1">The sequence shown here is derived from an EMBL/GenBank/DDBJ whole genome shotgun (WGS) entry which is preliminary data.</text>
</comment>